<proteinExistence type="predicted"/>
<organism evidence="3 4">
    <name type="scientific">Calothrix parasitica NIES-267</name>
    <dbReference type="NCBI Taxonomy" id="1973488"/>
    <lineage>
        <taxon>Bacteria</taxon>
        <taxon>Bacillati</taxon>
        <taxon>Cyanobacteriota</taxon>
        <taxon>Cyanophyceae</taxon>
        <taxon>Nostocales</taxon>
        <taxon>Calotrichaceae</taxon>
        <taxon>Calothrix</taxon>
    </lineage>
</organism>
<dbReference type="AlphaFoldDB" id="A0A1Z4M046"/>
<evidence type="ECO:0000313" key="3">
    <source>
        <dbReference type="EMBL" id="BAY86863.1"/>
    </source>
</evidence>
<gene>
    <name evidence="3" type="ORF">NIES267_63740</name>
</gene>
<dbReference type="EMBL" id="AP018227">
    <property type="protein sequence ID" value="BAY86863.1"/>
    <property type="molecule type" value="Genomic_DNA"/>
</dbReference>
<accession>A0A1Z4M046</accession>
<feature type="transmembrane region" description="Helical" evidence="2">
    <location>
        <begin position="120"/>
        <end position="138"/>
    </location>
</feature>
<feature type="transmembrane region" description="Helical" evidence="2">
    <location>
        <begin position="58"/>
        <end position="82"/>
    </location>
</feature>
<feature type="transmembrane region" description="Helical" evidence="2">
    <location>
        <begin position="186"/>
        <end position="203"/>
    </location>
</feature>
<dbReference type="OrthoDB" id="528457at2"/>
<dbReference type="Pfam" id="PF00805">
    <property type="entry name" value="Pentapeptide"/>
    <property type="match status" value="3"/>
</dbReference>
<reference evidence="3 4" key="1">
    <citation type="submission" date="2017-06" db="EMBL/GenBank/DDBJ databases">
        <title>Genome sequencing of cyanobaciteial culture collection at National Institute for Environmental Studies (NIES).</title>
        <authorList>
            <person name="Hirose Y."/>
            <person name="Shimura Y."/>
            <person name="Fujisawa T."/>
            <person name="Nakamura Y."/>
            <person name="Kawachi M."/>
        </authorList>
    </citation>
    <scope>NUCLEOTIDE SEQUENCE [LARGE SCALE GENOMIC DNA]</scope>
    <source>
        <strain evidence="3 4">NIES-267</strain>
    </source>
</reference>
<feature type="transmembrane region" description="Helical" evidence="2">
    <location>
        <begin position="153"/>
        <end position="174"/>
    </location>
</feature>
<evidence type="ECO:0000256" key="2">
    <source>
        <dbReference type="SAM" id="Phobius"/>
    </source>
</evidence>
<dbReference type="InterPro" id="IPR051082">
    <property type="entry name" value="Pentapeptide-BTB/POZ_domain"/>
</dbReference>
<dbReference type="Gene3D" id="2.160.20.80">
    <property type="entry name" value="E3 ubiquitin-protein ligase SopA"/>
    <property type="match status" value="2"/>
</dbReference>
<keyword evidence="2" id="KW-0472">Membrane</keyword>
<evidence type="ECO:0000313" key="4">
    <source>
        <dbReference type="Proteomes" id="UP000218418"/>
    </source>
</evidence>
<dbReference type="PANTHER" id="PTHR14136">
    <property type="entry name" value="BTB_POZ DOMAIN-CONTAINING PROTEIN KCTD9"/>
    <property type="match status" value="1"/>
</dbReference>
<keyword evidence="4" id="KW-1185">Reference proteome</keyword>
<feature type="region of interest" description="Disordered" evidence="1">
    <location>
        <begin position="1"/>
        <end position="20"/>
    </location>
</feature>
<dbReference type="SUPFAM" id="SSF141571">
    <property type="entry name" value="Pentapeptide repeat-like"/>
    <property type="match status" value="1"/>
</dbReference>
<dbReference type="Proteomes" id="UP000218418">
    <property type="component" value="Chromosome"/>
</dbReference>
<dbReference type="InterPro" id="IPR001646">
    <property type="entry name" value="5peptide_repeat"/>
</dbReference>
<keyword evidence="2" id="KW-0812">Transmembrane</keyword>
<sequence length="723" mass="78624">MAHQPQHPSLQRKDFRGKNLTGRDFSNNDIRGVDFSNAILISANFCNAKAGLSISWTIGLIILSLLMSLLAGLIAGYSGALIGDLLNNIVKGSFLLGNISLITIGIFLIVIFWRGLGITLVTLAEITAACLIAAIAFFPSNEAGTNLAISTKFFVLALAGIIASIINVSVAVALAKVIAIPSAKTFTGLIGSIGIVFGVLLGVRSNEFVYLQAGLIGLLTITSGIYIGWQAINGKKKYQLIRSLTVGIIAYGGTSFRGANLTDADFSQATLTSVDFREANLNRTCWFEAESLEQARVEGTYLEQANVRELAITKDGREQEFDHLNLRYLNLENANLQDASLIGTDLSEANLQNANLFGAKLAETQLYQTNLSAACLTGAYIENWGISSDTQLDEIQCDYVYMRLPTLDNPEPWRKPDNRQEVFRQGDFANFIAPIIQTLDLYKSQNVDPRKFKTLDLLHYEGIDPTAAAIAITQLAESHPAANLELVALEGRGHEKIRLQAIVSNNANSSELYKEYFQKYTEIQSLSYKDLQGMLVGIAEKEERIHSLEKLLSDAIQQPKFYAQTYQSNGDFIMSKREENISKGSVNISGTQGNISGIAAAGENLSMTGVAIGAISGNVTNTINQLPDSDETEEPGIKEILSNLQTAIETDTNLSEDDKVEALEQVKKIAEAGQKPEEEGMQKTAKKALTFLKGLIVDLPSTAELVKTCGNLIPVVKQFFGLP</sequence>
<keyword evidence="2" id="KW-1133">Transmembrane helix</keyword>
<dbReference type="PANTHER" id="PTHR14136:SF17">
    <property type="entry name" value="BTB_POZ DOMAIN-CONTAINING PROTEIN KCTD9"/>
    <property type="match status" value="1"/>
</dbReference>
<feature type="transmembrane region" description="Helical" evidence="2">
    <location>
        <begin position="94"/>
        <end position="113"/>
    </location>
</feature>
<protein>
    <submittedName>
        <fullName evidence="3">Pentapeptide repeat protein</fullName>
    </submittedName>
</protein>
<feature type="transmembrane region" description="Helical" evidence="2">
    <location>
        <begin position="209"/>
        <end position="229"/>
    </location>
</feature>
<evidence type="ECO:0000256" key="1">
    <source>
        <dbReference type="SAM" id="MobiDB-lite"/>
    </source>
</evidence>
<name>A0A1Z4M046_9CYAN</name>